<dbReference type="FunFam" id="2.60.40.1490:FF:000001">
    <property type="entry name" value="Histone chaperone ASF1"/>
    <property type="match status" value="1"/>
</dbReference>
<dbReference type="GO" id="GO:0005634">
    <property type="term" value="C:nucleus"/>
    <property type="evidence" value="ECO:0007669"/>
    <property type="project" value="UniProtKB-SubCell"/>
</dbReference>
<comment type="function">
    <text evidence="1 10">Histone chaperone that facilitates histone deposition and histone exchange and removal during nucleosome assembly and disassembly.</text>
</comment>
<reference evidence="12" key="1">
    <citation type="journal article" date="2023" name="Genome Biol. Evol.">
        <title>First Whole Genome Sequence and Flow Cytometry Genome Size Data for the Lichen-Forming Fungus Ramalina farinacea (Ascomycota).</title>
        <authorList>
            <person name="Llewellyn T."/>
            <person name="Mian S."/>
            <person name="Hill R."/>
            <person name="Leitch I.J."/>
            <person name="Gaya E."/>
        </authorList>
    </citation>
    <scope>NUCLEOTIDE SEQUENCE</scope>
    <source>
        <strain evidence="12">LIQ254RAFAR</strain>
    </source>
</reference>
<dbReference type="PIRSF" id="PIRSF037759">
    <property type="entry name" value="Histone_Asf1"/>
    <property type="match status" value="1"/>
</dbReference>
<dbReference type="AlphaFoldDB" id="A0AA43QGI7"/>
<dbReference type="InterPro" id="IPR017282">
    <property type="entry name" value="Hist_deposition_Asf1"/>
</dbReference>
<dbReference type="GO" id="GO:0000785">
    <property type="term" value="C:chromatin"/>
    <property type="evidence" value="ECO:0007669"/>
    <property type="project" value="TreeGrafter"/>
</dbReference>
<dbReference type="PANTHER" id="PTHR12040:SF0">
    <property type="entry name" value="HISTONE CHAPERONE ASF1"/>
    <property type="match status" value="1"/>
</dbReference>
<evidence type="ECO:0000313" key="12">
    <source>
        <dbReference type="EMBL" id="MDI1484969.1"/>
    </source>
</evidence>
<dbReference type="EMBL" id="JAPUFD010000001">
    <property type="protein sequence ID" value="MDI1484969.1"/>
    <property type="molecule type" value="Genomic_DNA"/>
</dbReference>
<feature type="compositionally biased region" description="Basic and acidic residues" evidence="11">
    <location>
        <begin position="273"/>
        <end position="286"/>
    </location>
</feature>
<feature type="compositionally biased region" description="Acidic residues" evidence="11">
    <location>
        <begin position="223"/>
        <end position="260"/>
    </location>
</feature>
<keyword evidence="5" id="KW-0156">Chromatin regulator</keyword>
<name>A0AA43QGI7_9LECA</name>
<dbReference type="GO" id="GO:0006334">
    <property type="term" value="P:nucleosome assembly"/>
    <property type="evidence" value="ECO:0007669"/>
    <property type="project" value="InterPro"/>
</dbReference>
<accession>A0AA43QGI7</accession>
<dbReference type="PANTHER" id="PTHR12040">
    <property type="entry name" value="ANTI-SILENCING PROTEIN 1"/>
    <property type="match status" value="1"/>
</dbReference>
<keyword evidence="7" id="KW-0804">Transcription</keyword>
<keyword evidence="8" id="KW-0143">Chaperone</keyword>
<dbReference type="GO" id="GO:0042393">
    <property type="term" value="F:histone binding"/>
    <property type="evidence" value="ECO:0007669"/>
    <property type="project" value="InterPro"/>
</dbReference>
<dbReference type="InterPro" id="IPR036747">
    <property type="entry name" value="ASF1-like_sf"/>
</dbReference>
<feature type="region of interest" description="Disordered" evidence="11">
    <location>
        <begin position="196"/>
        <end position="286"/>
    </location>
</feature>
<dbReference type="Proteomes" id="UP001161017">
    <property type="component" value="Unassembled WGS sequence"/>
</dbReference>
<comment type="similarity">
    <text evidence="3 10">Belongs to the ASF1 family.</text>
</comment>
<evidence type="ECO:0000256" key="10">
    <source>
        <dbReference type="PIRNR" id="PIRNR037759"/>
    </source>
</evidence>
<dbReference type="GO" id="GO:0006337">
    <property type="term" value="P:nucleosome disassembly"/>
    <property type="evidence" value="ECO:0007669"/>
    <property type="project" value="InterPro"/>
</dbReference>
<evidence type="ECO:0000256" key="3">
    <source>
        <dbReference type="ARBA" id="ARBA00006051"/>
    </source>
</evidence>
<evidence type="ECO:0000256" key="7">
    <source>
        <dbReference type="ARBA" id="ARBA00023163"/>
    </source>
</evidence>
<evidence type="ECO:0000256" key="4">
    <source>
        <dbReference type="ARBA" id="ARBA00011705"/>
    </source>
</evidence>
<evidence type="ECO:0000256" key="11">
    <source>
        <dbReference type="SAM" id="MobiDB-lite"/>
    </source>
</evidence>
<sequence length="286" mass="31207">MSVVSLLGVKILNNPAKFTDSYHFEITFECLEQLQKDLEWKLTYVGSATSSEHDQELDSLLVGPIPTGTNKFIFEADPPNLNRIPSTEILGVTVILLTCSYDDREFVRVGYYVNNEYDSEELNADPPAKTDIARVRRNVLADKPRVTRFAIKWDTEESAPAEFPPEQPEADQVGDDGAAYGQEEVELEEGLKAELAAEEAKAVAEGEDEDMGGAEDTAGVNDDASDVGSEDLEAESSGSDDEEGDDEEGEGGEDEDMEMGDAEHGAQNGEKSTAVDHKHQADVMVH</sequence>
<organism evidence="12 13">
    <name type="scientific">Ramalina farinacea</name>
    <dbReference type="NCBI Taxonomy" id="258253"/>
    <lineage>
        <taxon>Eukaryota</taxon>
        <taxon>Fungi</taxon>
        <taxon>Dikarya</taxon>
        <taxon>Ascomycota</taxon>
        <taxon>Pezizomycotina</taxon>
        <taxon>Lecanoromycetes</taxon>
        <taxon>OSLEUM clade</taxon>
        <taxon>Lecanoromycetidae</taxon>
        <taxon>Lecanorales</taxon>
        <taxon>Lecanorineae</taxon>
        <taxon>Ramalinaceae</taxon>
        <taxon>Ramalina</taxon>
    </lineage>
</organism>
<keyword evidence="9" id="KW-0539">Nucleus</keyword>
<dbReference type="GO" id="GO:0006335">
    <property type="term" value="P:DNA replication-dependent chromatin assembly"/>
    <property type="evidence" value="ECO:0007669"/>
    <property type="project" value="TreeGrafter"/>
</dbReference>
<comment type="subcellular location">
    <subcellularLocation>
        <location evidence="2 10">Nucleus</location>
    </subcellularLocation>
</comment>
<evidence type="ECO:0000313" key="13">
    <source>
        <dbReference type="Proteomes" id="UP001161017"/>
    </source>
</evidence>
<evidence type="ECO:0000256" key="8">
    <source>
        <dbReference type="ARBA" id="ARBA00023186"/>
    </source>
</evidence>
<proteinExistence type="inferred from homology"/>
<evidence type="ECO:0000256" key="5">
    <source>
        <dbReference type="ARBA" id="ARBA00022853"/>
    </source>
</evidence>
<dbReference type="Pfam" id="PF04729">
    <property type="entry name" value="ASF1_hist_chap"/>
    <property type="match status" value="1"/>
</dbReference>
<comment type="subunit">
    <text evidence="4">Interacts with histone H3 and histone H4.</text>
</comment>
<feature type="region of interest" description="Disordered" evidence="11">
    <location>
        <begin position="152"/>
        <end position="175"/>
    </location>
</feature>
<protein>
    <recommendedName>
        <fullName evidence="10">Histone chaperone</fullName>
    </recommendedName>
</protein>
<keyword evidence="13" id="KW-1185">Reference proteome</keyword>
<evidence type="ECO:0000256" key="1">
    <source>
        <dbReference type="ARBA" id="ARBA00003961"/>
    </source>
</evidence>
<keyword evidence="6" id="KW-0805">Transcription regulation</keyword>
<evidence type="ECO:0000256" key="2">
    <source>
        <dbReference type="ARBA" id="ARBA00004123"/>
    </source>
</evidence>
<comment type="caution">
    <text evidence="12">The sequence shown here is derived from an EMBL/GenBank/DDBJ whole genome shotgun (WGS) entry which is preliminary data.</text>
</comment>
<evidence type="ECO:0000256" key="6">
    <source>
        <dbReference type="ARBA" id="ARBA00023015"/>
    </source>
</evidence>
<evidence type="ECO:0000256" key="9">
    <source>
        <dbReference type="ARBA" id="ARBA00023242"/>
    </source>
</evidence>
<gene>
    <name evidence="12" type="primary">ASF1</name>
    <name evidence="12" type="ORF">OHK93_000103</name>
</gene>
<dbReference type="SUPFAM" id="SSF101546">
    <property type="entry name" value="ASF1-like"/>
    <property type="match status" value="1"/>
</dbReference>
<dbReference type="InterPro" id="IPR006818">
    <property type="entry name" value="ASF1-like"/>
</dbReference>
<dbReference type="Gene3D" id="2.60.40.1490">
    <property type="entry name" value="Histone chaperone ASF1-like"/>
    <property type="match status" value="1"/>
</dbReference>